<keyword evidence="5" id="KW-1185">Reference proteome</keyword>
<feature type="domain" description="SAF" evidence="1">
    <location>
        <begin position="74"/>
        <end position="137"/>
    </location>
</feature>
<dbReference type="AlphaFoldDB" id="A0A8T7M7F6"/>
<dbReference type="InterPro" id="IPR013974">
    <property type="entry name" value="SAF"/>
</dbReference>
<name>A0A8T7M7F6_9CHLR</name>
<reference evidence="3" key="2">
    <citation type="journal article" date="2024" name="Nature">
        <title>Anoxygenic phototroph of the Chloroflexota uses a type I reaction centre.</title>
        <authorList>
            <person name="Tsuji J.M."/>
            <person name="Shaw N.A."/>
            <person name="Nagashima S."/>
            <person name="Venkiteswaran J.J."/>
            <person name="Schiff S.L."/>
            <person name="Watanabe T."/>
            <person name="Fukui M."/>
            <person name="Hanada S."/>
            <person name="Tank M."/>
            <person name="Neufeld J.D."/>
        </authorList>
    </citation>
    <scope>NUCLEOTIDE SEQUENCE</scope>
    <source>
        <strain evidence="3">L227-S17</strain>
    </source>
</reference>
<dbReference type="EMBL" id="CP128400">
    <property type="protein sequence ID" value="WJW68021.1"/>
    <property type="molecule type" value="Genomic_DNA"/>
</dbReference>
<dbReference type="RefSeq" id="WP_341469925.1">
    <property type="nucleotide sequence ID" value="NZ_CP128400.1"/>
</dbReference>
<evidence type="ECO:0000313" key="2">
    <source>
        <dbReference type="EMBL" id="NWJ48080.1"/>
    </source>
</evidence>
<dbReference type="Proteomes" id="UP001431572">
    <property type="component" value="Chromosome 2"/>
</dbReference>
<dbReference type="Pfam" id="PF16976">
    <property type="entry name" value="RcpC"/>
    <property type="match status" value="1"/>
</dbReference>
<evidence type="ECO:0000313" key="3">
    <source>
        <dbReference type="EMBL" id="WJW68021.1"/>
    </source>
</evidence>
<sequence length="412" mass="43350">MRRRGPLVLLLILLIGLVAAGVIFLLLRNNQTTTTPDAGVVATTLPGGATAVTPGAGLPTTAAGPTPTPVTANVKVVVVTRNLSAGTQLLPDDLDLIDKSRAEYDPDNDLTSKEQAYGRIIKNPILARQQLKSGDLVDGNFSTYMKQLVSEKRLEPGKKAFAYATNDLSAAAGLIAEGDLVDVIATYVFERKGDENNAVAGSNAAAAAGSTPASGSSSTTRPVVLEISTKTVLQNVRVLKVIRFGPPLEPFRGDAIRSTATPGIGLDQGPAPQPTSIAVGPGTPTPMPTVPPYEESGRQFGTTMILVLAVTDQEAEVLKFTREARVALSASVFAGVSGARPDVQTQVSADRNILATIPVIHFTLRSRPQDPTNPQDPSITIDKTSGVTYRTLVRDYGLPIPEAVFATNLNQR</sequence>
<proteinExistence type="predicted"/>
<gene>
    <name evidence="2" type="primary">cpaB</name>
    <name evidence="2" type="ORF">HXX08_19670</name>
    <name evidence="3" type="ORF">OZ401_003616</name>
</gene>
<dbReference type="InterPro" id="IPR031571">
    <property type="entry name" value="RcpC_dom"/>
</dbReference>
<evidence type="ECO:0000259" key="1">
    <source>
        <dbReference type="SMART" id="SM00858"/>
    </source>
</evidence>
<dbReference type="Proteomes" id="UP000521676">
    <property type="component" value="Unassembled WGS sequence"/>
</dbReference>
<evidence type="ECO:0000313" key="5">
    <source>
        <dbReference type="Proteomes" id="UP001431572"/>
    </source>
</evidence>
<reference evidence="2 4" key="1">
    <citation type="submission" date="2020-06" db="EMBL/GenBank/DDBJ databases">
        <title>Anoxygenic phototrophic Chloroflexota member uses a Type I reaction center.</title>
        <authorList>
            <person name="Tsuji J.M."/>
            <person name="Shaw N.A."/>
            <person name="Nagashima S."/>
            <person name="Venkiteswaran J."/>
            <person name="Schiff S.L."/>
            <person name="Hanada S."/>
            <person name="Tank M."/>
            <person name="Neufeld J.D."/>
        </authorList>
    </citation>
    <scope>NUCLEOTIDE SEQUENCE [LARGE SCALE GENOMIC DNA]</scope>
    <source>
        <strain evidence="2">L227-S17</strain>
    </source>
</reference>
<dbReference type="InterPro" id="IPR017592">
    <property type="entry name" value="Pilus_assmbl_Flp-typ_CpaB"/>
</dbReference>
<accession>A0A8T7M7F6</accession>
<dbReference type="EMBL" id="JACATZ010000003">
    <property type="protein sequence ID" value="NWJ48080.1"/>
    <property type="molecule type" value="Genomic_DNA"/>
</dbReference>
<organism evidence="2 4">
    <name type="scientific">Candidatus Chlorohelix allophototropha</name>
    <dbReference type="NCBI Taxonomy" id="3003348"/>
    <lineage>
        <taxon>Bacteria</taxon>
        <taxon>Bacillati</taxon>
        <taxon>Chloroflexota</taxon>
        <taxon>Chloroflexia</taxon>
        <taxon>Candidatus Chloroheliales</taxon>
        <taxon>Candidatus Chloroheliaceae</taxon>
        <taxon>Candidatus Chlorohelix</taxon>
    </lineage>
</organism>
<dbReference type="SMART" id="SM00858">
    <property type="entry name" value="SAF"/>
    <property type="match status" value="1"/>
</dbReference>
<protein>
    <submittedName>
        <fullName evidence="2">Flp pilus assembly protein CpaB</fullName>
    </submittedName>
</protein>
<dbReference type="NCBIfam" id="TIGR03177">
    <property type="entry name" value="pilus_cpaB"/>
    <property type="match status" value="1"/>
</dbReference>
<evidence type="ECO:0000313" key="4">
    <source>
        <dbReference type="Proteomes" id="UP000521676"/>
    </source>
</evidence>